<dbReference type="PANTHER" id="PTHR30404:SF0">
    <property type="entry name" value="N-ACETYLMURAMOYL-L-ALANINE AMIDASE AMIC"/>
    <property type="match status" value="1"/>
</dbReference>
<proteinExistence type="predicted"/>
<evidence type="ECO:0000313" key="5">
    <source>
        <dbReference type="EMBL" id="APF19666.1"/>
    </source>
</evidence>
<dbReference type="PaxDb" id="880073-Calab_0128"/>
<reference evidence="5 8" key="2">
    <citation type="submission" date="2016-11" db="EMBL/GenBank/DDBJ databases">
        <title>Genomic analysis of Caldithrix abyssi and proposal of a novel bacterial phylum Caldithrichaeota.</title>
        <authorList>
            <person name="Kublanov I."/>
            <person name="Sigalova O."/>
            <person name="Gavrilov S."/>
            <person name="Lebedinsky A."/>
            <person name="Ivanova N."/>
            <person name="Daum C."/>
            <person name="Reddy T."/>
            <person name="Klenk H.P."/>
            <person name="Goker M."/>
            <person name="Reva O."/>
            <person name="Miroshnichenko M."/>
            <person name="Kyprides N."/>
            <person name="Woyke T."/>
            <person name="Gelfand M."/>
        </authorList>
    </citation>
    <scope>NUCLEOTIDE SEQUENCE [LARGE SCALE GENOMIC DNA]</scope>
    <source>
        <strain evidence="5 8">LF13</strain>
    </source>
</reference>
<dbReference type="InterPro" id="IPR050695">
    <property type="entry name" value="N-acetylmuramoyl_amidase_3"/>
</dbReference>
<dbReference type="Proteomes" id="UP000004671">
    <property type="component" value="Chromosome"/>
</dbReference>
<organism evidence="6 7">
    <name type="scientific">Caldithrix abyssi DSM 13497</name>
    <dbReference type="NCBI Taxonomy" id="880073"/>
    <lineage>
        <taxon>Bacteria</taxon>
        <taxon>Pseudomonadati</taxon>
        <taxon>Calditrichota</taxon>
        <taxon>Calditrichia</taxon>
        <taxon>Calditrichales</taxon>
        <taxon>Calditrichaceae</taxon>
        <taxon>Caldithrix</taxon>
    </lineage>
</organism>
<evidence type="ECO:0000256" key="2">
    <source>
        <dbReference type="ARBA" id="ARBA00011901"/>
    </source>
</evidence>
<dbReference type="Proteomes" id="UP000183868">
    <property type="component" value="Chromosome"/>
</dbReference>
<evidence type="ECO:0000313" key="7">
    <source>
        <dbReference type="Proteomes" id="UP000004671"/>
    </source>
</evidence>
<reference evidence="6 7" key="1">
    <citation type="submission" date="2011-09" db="EMBL/GenBank/DDBJ databases">
        <title>The permanent draft genome of Caldithrix abyssi DSM 13497.</title>
        <authorList>
            <consortium name="US DOE Joint Genome Institute (JGI-PGF)"/>
            <person name="Lucas S."/>
            <person name="Han J."/>
            <person name="Lapidus A."/>
            <person name="Bruce D."/>
            <person name="Goodwin L."/>
            <person name="Pitluck S."/>
            <person name="Peters L."/>
            <person name="Kyrpides N."/>
            <person name="Mavromatis K."/>
            <person name="Ivanova N."/>
            <person name="Mikhailova N."/>
            <person name="Chertkov O."/>
            <person name="Detter J.C."/>
            <person name="Tapia R."/>
            <person name="Han C."/>
            <person name="Land M."/>
            <person name="Hauser L."/>
            <person name="Markowitz V."/>
            <person name="Cheng J.-F."/>
            <person name="Hugenholtz P."/>
            <person name="Woyke T."/>
            <person name="Wu D."/>
            <person name="Spring S."/>
            <person name="Brambilla E."/>
            <person name="Klenk H.-P."/>
            <person name="Eisen J.A."/>
        </authorList>
    </citation>
    <scope>NUCLEOTIDE SEQUENCE [LARGE SCALE GENOMIC DNA]</scope>
    <source>
        <strain evidence="6 7">DSM 13497</strain>
    </source>
</reference>
<dbReference type="GO" id="GO:0009253">
    <property type="term" value="P:peptidoglycan catabolic process"/>
    <property type="evidence" value="ECO:0007669"/>
    <property type="project" value="InterPro"/>
</dbReference>
<protein>
    <recommendedName>
        <fullName evidence="2">N-acetylmuramoyl-L-alanine amidase</fullName>
        <ecNumber evidence="2">3.5.1.28</ecNumber>
    </recommendedName>
</protein>
<dbReference type="EC" id="3.5.1.28" evidence="2"/>
<evidence type="ECO:0000256" key="3">
    <source>
        <dbReference type="ARBA" id="ARBA00022801"/>
    </source>
</evidence>
<feature type="domain" description="MurNAc-LAA" evidence="4">
    <location>
        <begin position="95"/>
        <end position="202"/>
    </location>
</feature>
<dbReference type="AlphaFoldDB" id="H1XXV8"/>
<dbReference type="EMBL" id="CM001402">
    <property type="protein sequence ID" value="EHO39781.1"/>
    <property type="molecule type" value="Genomic_DNA"/>
</dbReference>
<dbReference type="RefSeq" id="WP_006926662.1">
    <property type="nucleotide sequence ID" value="NZ_CM001402.1"/>
</dbReference>
<dbReference type="HOGENOM" id="CLU_014322_9_5_0"/>
<comment type="catalytic activity">
    <reaction evidence="1">
        <text>Hydrolyzes the link between N-acetylmuramoyl residues and L-amino acid residues in certain cell-wall glycopeptides.</text>
        <dbReference type="EC" id="3.5.1.28"/>
    </reaction>
</comment>
<dbReference type="eggNOG" id="COG0860">
    <property type="taxonomic scope" value="Bacteria"/>
</dbReference>
<dbReference type="STRING" id="880073.Cabys_2918"/>
<dbReference type="GO" id="GO:0030288">
    <property type="term" value="C:outer membrane-bounded periplasmic space"/>
    <property type="evidence" value="ECO:0007669"/>
    <property type="project" value="TreeGrafter"/>
</dbReference>
<dbReference type="GO" id="GO:0008745">
    <property type="term" value="F:N-acetylmuramoyl-L-alanine amidase activity"/>
    <property type="evidence" value="ECO:0007669"/>
    <property type="project" value="UniProtKB-EC"/>
</dbReference>
<evidence type="ECO:0000259" key="4">
    <source>
        <dbReference type="SMART" id="SM00646"/>
    </source>
</evidence>
<keyword evidence="7" id="KW-1185">Reference proteome</keyword>
<keyword evidence="3 6" id="KW-0378">Hydrolase</keyword>
<accession>H1XXV8</accession>
<dbReference type="Pfam" id="PF01520">
    <property type="entry name" value="Amidase_3"/>
    <property type="match status" value="1"/>
</dbReference>
<dbReference type="SUPFAM" id="SSF53187">
    <property type="entry name" value="Zn-dependent exopeptidases"/>
    <property type="match status" value="1"/>
</dbReference>
<evidence type="ECO:0000256" key="1">
    <source>
        <dbReference type="ARBA" id="ARBA00001561"/>
    </source>
</evidence>
<dbReference type="InterPro" id="IPR002508">
    <property type="entry name" value="MurNAc-LAA_cat"/>
</dbReference>
<dbReference type="PANTHER" id="PTHR30404">
    <property type="entry name" value="N-ACETYLMURAMOYL-L-ALANINE AMIDASE"/>
    <property type="match status" value="1"/>
</dbReference>
<name>H1XXV8_CALAY</name>
<evidence type="ECO:0000313" key="8">
    <source>
        <dbReference type="Proteomes" id="UP000183868"/>
    </source>
</evidence>
<dbReference type="CDD" id="cd02696">
    <property type="entry name" value="MurNAc-LAA"/>
    <property type="match status" value="1"/>
</dbReference>
<dbReference type="OrthoDB" id="9772024at2"/>
<sequence precursor="true">MKFQNYFKFVFLTLLFTLFIALPFLQAQTASTITILIDPGHGGKDPGYVWSADVQEKNIAMLYAQELARQLQNQGFATHFTHQSADSFVRLEKRVKKIDQARADAFITIHLNPTTADSQTVELLISDQDTTSAQLPRSLQAALIEQNINTSISKAKLFVLRYATAPAVMVNLRCGKSAKSVSHWQNATRRKQICQALALGLTRFFHENPVR</sequence>
<gene>
    <name evidence="5" type="ORF">Cabys_2918</name>
    <name evidence="6" type="ORF">Calab_0128</name>
</gene>
<dbReference type="InParanoid" id="H1XXV8"/>
<dbReference type="SMART" id="SM00646">
    <property type="entry name" value="Ami_3"/>
    <property type="match status" value="1"/>
</dbReference>
<dbReference type="KEGG" id="caby:Cabys_2918"/>
<evidence type="ECO:0000313" key="6">
    <source>
        <dbReference type="EMBL" id="EHO39781.1"/>
    </source>
</evidence>
<dbReference type="EMBL" id="CP018099">
    <property type="protein sequence ID" value="APF19666.1"/>
    <property type="molecule type" value="Genomic_DNA"/>
</dbReference>
<dbReference type="Gene3D" id="3.40.630.40">
    <property type="entry name" value="Zn-dependent exopeptidases"/>
    <property type="match status" value="1"/>
</dbReference>